<dbReference type="InterPro" id="IPR016164">
    <property type="entry name" value="FAD-linked_Oxase-like_C"/>
</dbReference>
<dbReference type="Gene3D" id="3.30.70.3450">
    <property type="match status" value="1"/>
</dbReference>
<dbReference type="Pfam" id="PF02913">
    <property type="entry name" value="FAD-oxidase_C"/>
    <property type="match status" value="1"/>
</dbReference>
<keyword evidence="4" id="KW-0560">Oxidoreductase</keyword>
<dbReference type="InterPro" id="IPR004113">
    <property type="entry name" value="FAD-bd_oxidored_4_C"/>
</dbReference>
<feature type="active site" description="Proton donor/acceptor" evidence="5">
    <location>
        <position position="387"/>
    </location>
</feature>
<protein>
    <submittedName>
        <fullName evidence="9">Alkyldihydroxyacetonephosphate synthase</fullName>
    </submittedName>
</protein>
<evidence type="ECO:0000259" key="8">
    <source>
        <dbReference type="PROSITE" id="PS51387"/>
    </source>
</evidence>
<accession>A0A391PBA2</accession>
<dbReference type="RefSeq" id="WP_119297967.1">
    <property type="nucleotide sequence ID" value="NZ_BHGK01000001.1"/>
</dbReference>
<dbReference type="Pfam" id="PF01565">
    <property type="entry name" value="FAD_binding_4"/>
    <property type="match status" value="1"/>
</dbReference>
<name>A0A391PBA2_9FIRM</name>
<evidence type="ECO:0000256" key="5">
    <source>
        <dbReference type="PIRSR" id="PIRSR625650-1"/>
    </source>
</evidence>
<dbReference type="PANTHER" id="PTHR46568:SF1">
    <property type="entry name" value="ALKYLDIHYDROXYACETONEPHOSPHATE SYNTHASE, PEROXISOMAL"/>
    <property type="match status" value="1"/>
</dbReference>
<dbReference type="AlphaFoldDB" id="A0A391PBA2"/>
<dbReference type="Proteomes" id="UP000265643">
    <property type="component" value="Unassembled WGS sequence"/>
</dbReference>
<dbReference type="Gene3D" id="3.30.43.10">
    <property type="entry name" value="Uridine Diphospho-n-acetylenolpyruvylglucosamine Reductase, domain 2"/>
    <property type="match status" value="1"/>
</dbReference>
<comment type="caution">
    <text evidence="9">The sequence shown here is derived from an EMBL/GenBank/DDBJ whole genome shotgun (WGS) entry which is preliminary data.</text>
</comment>
<dbReference type="InterPro" id="IPR016169">
    <property type="entry name" value="FAD-bd_PCMH_sub2"/>
</dbReference>
<evidence type="ECO:0000256" key="4">
    <source>
        <dbReference type="ARBA" id="ARBA00023002"/>
    </source>
</evidence>
<dbReference type="EMBL" id="BHGK01000001">
    <property type="protein sequence ID" value="GCA67069.1"/>
    <property type="molecule type" value="Genomic_DNA"/>
</dbReference>
<dbReference type="InterPro" id="IPR016166">
    <property type="entry name" value="FAD-bd_PCMH"/>
</dbReference>
<dbReference type="PANTHER" id="PTHR46568">
    <property type="entry name" value="ALKYLDIHYDROXYACETONEPHOSPHATE SYNTHASE, PEROXISOMAL"/>
    <property type="match status" value="1"/>
</dbReference>
<dbReference type="InterPro" id="IPR016171">
    <property type="entry name" value="Vanillyl_alc_oxidase_C-sub2"/>
</dbReference>
<sequence length="469" mass="52004">MNERWTEFIEEVTKVCKGTDILTSPEDCLIYSHGCYPREYKWLLQGKYPYISKAVLVPENEQEISEIVQLARKNQIHIIPYGGGSGIVGGSIPYNGEIIIDVKRLKDFSINVVNGTARGGAGLTGAEFENLLNEHGYTCGQYPQSFQSATLGGMTVTRAIGTFSTKYGKMDDMVTGMSVVLPDGQIYQSHAAPKRSTGPELNQIFLGSEGVYGVITSVEMKIYPIAETRIFQAYTFPSTHDGLNAIRSFMHKGLRPAVVRLYDEVEATHKIAQYGFEKGFTLLILVFEGCKEMTELEAKLTKEICLANYGRDKGEKSAVEWLESRFSTKKMLDYDAIKGGTADAIEVAAPWDCIETVWREMRKALEPLCEVVDCHFSHVYHNGASVYVIFHAKTNGDDKDGEQRYLDCLDLAIRTSLKYGGNVSHHHGVGTAKAEYLKEEHGEAGVYVMKALKDSLDPDGIINKGVLGL</sequence>
<dbReference type="GO" id="GO:0008609">
    <property type="term" value="F:alkylglycerone-phosphate synthase activity"/>
    <property type="evidence" value="ECO:0007669"/>
    <property type="project" value="InterPro"/>
</dbReference>
<dbReference type="Gene3D" id="3.30.465.10">
    <property type="match status" value="1"/>
</dbReference>
<feature type="domain" description="FAD-binding PCMH-type" evidence="8">
    <location>
        <begin position="48"/>
        <end position="225"/>
    </location>
</feature>
<keyword evidence="10" id="KW-1185">Reference proteome</keyword>
<dbReference type="GO" id="GO:0071949">
    <property type="term" value="F:FAD binding"/>
    <property type="evidence" value="ECO:0007669"/>
    <property type="project" value="InterPro"/>
</dbReference>
<evidence type="ECO:0000313" key="10">
    <source>
        <dbReference type="Proteomes" id="UP000265643"/>
    </source>
</evidence>
<dbReference type="InterPro" id="IPR036318">
    <property type="entry name" value="FAD-bd_PCMH-like_sf"/>
</dbReference>
<gene>
    <name evidence="9" type="ORF">KGMB01110_15050</name>
</gene>
<dbReference type="Gene3D" id="1.10.45.10">
    <property type="entry name" value="Vanillyl-alcohol Oxidase, Chain A, domain 4"/>
    <property type="match status" value="1"/>
</dbReference>
<dbReference type="SUPFAM" id="SSF55103">
    <property type="entry name" value="FAD-linked oxidases, C-terminal domain"/>
    <property type="match status" value="1"/>
</dbReference>
<reference evidence="10" key="1">
    <citation type="submission" date="2018-09" db="EMBL/GenBank/DDBJ databases">
        <title>Draft Genome Sequence of Mediterraneibacter sp. KCTC 15684.</title>
        <authorList>
            <person name="Kim J.S."/>
            <person name="Han K.I."/>
            <person name="Suh M.K."/>
            <person name="Lee K.C."/>
            <person name="Eom M.K."/>
            <person name="Lee J.H."/>
            <person name="Park S.H."/>
            <person name="Kang S.W."/>
            <person name="Park J.E."/>
            <person name="Oh B.S."/>
            <person name="Yu S.Y."/>
            <person name="Choi S.H."/>
            <person name="Lee D.H."/>
            <person name="Yoon H."/>
            <person name="Kim B."/>
            <person name="Yang S.J."/>
            <person name="Lee J.S."/>
        </authorList>
    </citation>
    <scope>NUCLEOTIDE SEQUENCE [LARGE SCALE GENOMIC DNA]</scope>
    <source>
        <strain evidence="10">KCTC 15684</strain>
    </source>
</reference>
<dbReference type="SUPFAM" id="SSF56176">
    <property type="entry name" value="FAD-binding/transporter-associated domain-like"/>
    <property type="match status" value="1"/>
</dbReference>
<feature type="site" description="Important for enzyme activity" evidence="7">
    <location>
        <position position="260"/>
    </location>
</feature>
<evidence type="ECO:0000256" key="2">
    <source>
        <dbReference type="ARBA" id="ARBA00022630"/>
    </source>
</evidence>
<comment type="cofactor">
    <cofactor evidence="6">
        <name>FAD</name>
        <dbReference type="ChEBI" id="CHEBI:57692"/>
    </cofactor>
</comment>
<comment type="similarity">
    <text evidence="1">Belongs to the FAD-binding oxidoreductase/transferase type 4 family.</text>
</comment>
<dbReference type="GO" id="GO:0008610">
    <property type="term" value="P:lipid biosynthetic process"/>
    <property type="evidence" value="ECO:0007669"/>
    <property type="project" value="InterPro"/>
</dbReference>
<proteinExistence type="inferred from homology"/>
<keyword evidence="2" id="KW-0285">Flavoprotein</keyword>
<evidence type="ECO:0000256" key="7">
    <source>
        <dbReference type="PIRSR" id="PIRSR625650-4"/>
    </source>
</evidence>
<dbReference type="Gene3D" id="3.40.462.40">
    <property type="entry name" value="FAD-linked oxidase, cap domain/gating helix"/>
    <property type="match status" value="1"/>
</dbReference>
<evidence type="ECO:0000256" key="3">
    <source>
        <dbReference type="ARBA" id="ARBA00022827"/>
    </source>
</evidence>
<dbReference type="InterPro" id="IPR006094">
    <property type="entry name" value="Oxid_FAD_bind_N"/>
</dbReference>
<feature type="binding site" evidence="6">
    <location>
        <begin position="209"/>
        <end position="215"/>
    </location>
    <ligand>
        <name>FAD</name>
        <dbReference type="ChEBI" id="CHEBI:57692"/>
    </ligand>
</feature>
<evidence type="ECO:0000256" key="6">
    <source>
        <dbReference type="PIRSR" id="PIRSR625650-3"/>
    </source>
</evidence>
<dbReference type="PROSITE" id="PS51387">
    <property type="entry name" value="FAD_PCMH"/>
    <property type="match status" value="1"/>
</dbReference>
<evidence type="ECO:0000256" key="1">
    <source>
        <dbReference type="ARBA" id="ARBA00008000"/>
    </source>
</evidence>
<organism evidence="9 10">
    <name type="scientific">Mediterraneibacter butyricigenes</name>
    <dbReference type="NCBI Taxonomy" id="2316025"/>
    <lineage>
        <taxon>Bacteria</taxon>
        <taxon>Bacillati</taxon>
        <taxon>Bacillota</taxon>
        <taxon>Clostridia</taxon>
        <taxon>Lachnospirales</taxon>
        <taxon>Lachnospiraceae</taxon>
        <taxon>Mediterraneibacter</taxon>
    </lineage>
</organism>
<dbReference type="InterPro" id="IPR016167">
    <property type="entry name" value="FAD-bd_PCMH_sub1"/>
</dbReference>
<evidence type="ECO:0000313" key="9">
    <source>
        <dbReference type="EMBL" id="GCA67069.1"/>
    </source>
</evidence>
<keyword evidence="3 6" id="KW-0274">FAD</keyword>
<dbReference type="InterPro" id="IPR025650">
    <property type="entry name" value="Alkyl-DHAP_Synthase"/>
</dbReference>
<dbReference type="GO" id="GO:0016491">
    <property type="term" value="F:oxidoreductase activity"/>
    <property type="evidence" value="ECO:0007669"/>
    <property type="project" value="UniProtKB-KW"/>
</dbReference>